<comment type="caution">
    <text evidence="2">The sequence shown here is derived from an EMBL/GenBank/DDBJ whole genome shotgun (WGS) entry which is preliminary data.</text>
</comment>
<sequence length="143" mass="15734">MPPDPYGRRWGDCRRRTSMQRSKPPFFAGHAGSSLPYLSSLYPPALSIAQVAEITSEAPQTIRNRLSKGTYPIFSWKAGRKRVFRLIDVAAFIDQQIAVDPSNPANRPARRGRPTKVQQVAKLQARPSAPQSPHSSGLVGGAR</sequence>
<protein>
    <recommendedName>
        <fullName evidence="4">Helix-turn-helix domain-containing protein</fullName>
    </recommendedName>
</protein>
<gene>
    <name evidence="2" type="ORF">XAC3562_470007</name>
</gene>
<dbReference type="Proteomes" id="UP000052230">
    <property type="component" value="Unassembled WGS sequence"/>
</dbReference>
<dbReference type="InterPro" id="IPR009061">
    <property type="entry name" value="DNA-bd_dom_put_sf"/>
</dbReference>
<accession>A0A0U5FKQ7</accession>
<evidence type="ECO:0000256" key="1">
    <source>
        <dbReference type="SAM" id="MobiDB-lite"/>
    </source>
</evidence>
<name>A0A0U5FKQ7_XANCI</name>
<reference evidence="2 3" key="1">
    <citation type="submission" date="2014-09" db="EMBL/GenBank/DDBJ databases">
        <authorList>
            <person name="Regsiter A."/>
        </authorList>
    </citation>
    <scope>NUCLEOTIDE SEQUENCE [LARGE SCALE GENOMIC DNA]</scope>
</reference>
<dbReference type="SUPFAM" id="SSF46955">
    <property type="entry name" value="Putative DNA-binding domain"/>
    <property type="match status" value="1"/>
</dbReference>
<dbReference type="AlphaFoldDB" id="A0A0U5FKQ7"/>
<feature type="region of interest" description="Disordered" evidence="1">
    <location>
        <begin position="100"/>
        <end position="143"/>
    </location>
</feature>
<keyword evidence="3" id="KW-1185">Reference proteome</keyword>
<evidence type="ECO:0000313" key="3">
    <source>
        <dbReference type="Proteomes" id="UP000052230"/>
    </source>
</evidence>
<evidence type="ECO:0008006" key="4">
    <source>
        <dbReference type="Google" id="ProtNLM"/>
    </source>
</evidence>
<organism evidence="2 3">
    <name type="scientific">Xanthomonas citri pv. citri</name>
    <dbReference type="NCBI Taxonomy" id="611301"/>
    <lineage>
        <taxon>Bacteria</taxon>
        <taxon>Pseudomonadati</taxon>
        <taxon>Pseudomonadota</taxon>
        <taxon>Gammaproteobacteria</taxon>
        <taxon>Lysobacterales</taxon>
        <taxon>Lysobacteraceae</taxon>
        <taxon>Xanthomonas</taxon>
    </lineage>
</organism>
<dbReference type="EMBL" id="CCXZ01000141">
    <property type="protein sequence ID" value="CEG16822.1"/>
    <property type="molecule type" value="Genomic_DNA"/>
</dbReference>
<proteinExistence type="predicted"/>
<evidence type="ECO:0000313" key="2">
    <source>
        <dbReference type="EMBL" id="CEG16822.1"/>
    </source>
</evidence>